<reference key="2">
    <citation type="submission" date="2011-10" db="EMBL/GenBank/DDBJ databases">
        <title>The genome and transcriptome sequence of Clonorchis sinensis provide insights into the carcinogenic liver fluke.</title>
        <authorList>
            <person name="Wang X."/>
            <person name="Huang Y."/>
            <person name="Chen W."/>
            <person name="Liu H."/>
            <person name="Guo L."/>
            <person name="Chen Y."/>
            <person name="Luo F."/>
            <person name="Zhou W."/>
            <person name="Sun J."/>
            <person name="Mao Q."/>
            <person name="Liang P."/>
            <person name="Zhou C."/>
            <person name="Tian Y."/>
            <person name="Men J."/>
            <person name="Lv X."/>
            <person name="Huang L."/>
            <person name="Zhou J."/>
            <person name="Hu Y."/>
            <person name="Li R."/>
            <person name="Zhang F."/>
            <person name="Lei H."/>
            <person name="Li X."/>
            <person name="Hu X."/>
            <person name="Liang C."/>
            <person name="Xu J."/>
            <person name="Wu Z."/>
            <person name="Yu X."/>
        </authorList>
    </citation>
    <scope>NUCLEOTIDE SEQUENCE</scope>
    <source>
        <strain>Henan</strain>
    </source>
</reference>
<proteinExistence type="predicted"/>
<evidence type="ECO:0000313" key="2">
    <source>
        <dbReference type="EMBL" id="GAA49607.1"/>
    </source>
</evidence>
<keyword evidence="3" id="KW-1185">Reference proteome</keyword>
<dbReference type="InterPro" id="IPR048324">
    <property type="entry name" value="ZSWIM1-3_RNaseH-like"/>
</dbReference>
<sequence>MPSVLAKFWETRRLFVWHSEEGHVLLLMVRIALIRRFPDAANRFGYKLYAFLITDGMGTGRPVMYAFVRSEQFAPMRKLFDLFKETIGRFQQHLQLLRRTDPRVVSFLLARLLSIARKWTVHAVRKGLLWHCHQQSSREWNGRLKDRVYHADTLERAIEKVARHAEWFMQGFELHTSYHCDGRQLLEGDGYVLNVFSRMTTYACPLVLRHFRPRLSRLPYDSVGTNKVGSSYYN</sequence>
<accession>G7Y9H2</accession>
<gene>
    <name evidence="2" type="ORF">CLF_103285</name>
</gene>
<reference evidence="2" key="1">
    <citation type="journal article" date="2011" name="Genome Biol.">
        <title>The draft genome of the carcinogenic human liver fluke Clonorchis sinensis.</title>
        <authorList>
            <person name="Wang X."/>
            <person name="Chen W."/>
            <person name="Huang Y."/>
            <person name="Sun J."/>
            <person name="Men J."/>
            <person name="Liu H."/>
            <person name="Luo F."/>
            <person name="Guo L."/>
            <person name="Lv X."/>
            <person name="Deng C."/>
            <person name="Zhou C."/>
            <person name="Fan Y."/>
            <person name="Li X."/>
            <person name="Huang L."/>
            <person name="Hu Y."/>
            <person name="Liang C."/>
            <person name="Hu X."/>
            <person name="Xu J."/>
            <person name="Yu X."/>
        </authorList>
    </citation>
    <scope>NUCLEOTIDE SEQUENCE [LARGE SCALE GENOMIC DNA]</scope>
    <source>
        <strain evidence="2">Henan</strain>
    </source>
</reference>
<evidence type="ECO:0000313" key="3">
    <source>
        <dbReference type="Proteomes" id="UP000008909"/>
    </source>
</evidence>
<dbReference type="AlphaFoldDB" id="G7Y9H2"/>
<evidence type="ECO:0000259" key="1">
    <source>
        <dbReference type="Pfam" id="PF21056"/>
    </source>
</evidence>
<protein>
    <recommendedName>
        <fullName evidence="1">ZSWIM1/3 RNaseH-like domain-containing protein</fullName>
    </recommendedName>
</protein>
<dbReference type="EMBL" id="DF142971">
    <property type="protein sequence ID" value="GAA49607.1"/>
    <property type="molecule type" value="Genomic_DNA"/>
</dbReference>
<dbReference type="Pfam" id="PF21056">
    <property type="entry name" value="ZSWIM1-3_RNaseH-like"/>
    <property type="match status" value="1"/>
</dbReference>
<name>G7Y9H2_CLOSI</name>
<organism evidence="2 3">
    <name type="scientific">Clonorchis sinensis</name>
    <name type="common">Chinese liver fluke</name>
    <dbReference type="NCBI Taxonomy" id="79923"/>
    <lineage>
        <taxon>Eukaryota</taxon>
        <taxon>Metazoa</taxon>
        <taxon>Spiralia</taxon>
        <taxon>Lophotrochozoa</taxon>
        <taxon>Platyhelminthes</taxon>
        <taxon>Trematoda</taxon>
        <taxon>Digenea</taxon>
        <taxon>Opisthorchiida</taxon>
        <taxon>Opisthorchiata</taxon>
        <taxon>Opisthorchiidae</taxon>
        <taxon>Clonorchis</taxon>
    </lineage>
</organism>
<dbReference type="Proteomes" id="UP000008909">
    <property type="component" value="Unassembled WGS sequence"/>
</dbReference>
<feature type="domain" description="ZSWIM1/3 RNaseH-like" evidence="1">
    <location>
        <begin position="41"/>
        <end position="90"/>
    </location>
</feature>